<gene>
    <name evidence="2" type="ORF">HNQ52_001324</name>
</gene>
<dbReference type="Proteomes" id="UP000521199">
    <property type="component" value="Unassembled WGS sequence"/>
</dbReference>
<reference evidence="2 3" key="1">
    <citation type="submission" date="2020-08" db="EMBL/GenBank/DDBJ databases">
        <title>Genomic Encyclopedia of Type Strains, Phase IV (KMG-IV): sequencing the most valuable type-strain genomes for metagenomic binning, comparative biology and taxonomic classification.</title>
        <authorList>
            <person name="Goeker M."/>
        </authorList>
    </citation>
    <scope>NUCLEOTIDE SEQUENCE [LARGE SCALE GENOMIC DNA]</scope>
    <source>
        <strain evidence="2 3">DSM 24163</strain>
    </source>
</reference>
<accession>A0A7W8D6P7</accession>
<evidence type="ECO:0000313" key="3">
    <source>
        <dbReference type="Proteomes" id="UP000521199"/>
    </source>
</evidence>
<dbReference type="AlphaFoldDB" id="A0A7W8D6P7"/>
<evidence type="ECO:0000256" key="1">
    <source>
        <dbReference type="SAM" id="MobiDB-lite"/>
    </source>
</evidence>
<evidence type="ECO:0000313" key="2">
    <source>
        <dbReference type="EMBL" id="MBB5207795.1"/>
    </source>
</evidence>
<proteinExistence type="predicted"/>
<feature type="region of interest" description="Disordered" evidence="1">
    <location>
        <begin position="1"/>
        <end position="22"/>
    </location>
</feature>
<dbReference type="EMBL" id="JACHHP010000002">
    <property type="protein sequence ID" value="MBB5207795.1"/>
    <property type="molecule type" value="Genomic_DNA"/>
</dbReference>
<name>A0A7W8D6P7_9GAMM</name>
<keyword evidence="3" id="KW-1185">Reference proteome</keyword>
<dbReference type="RefSeq" id="WP_183960324.1">
    <property type="nucleotide sequence ID" value="NZ_JACHHP010000002.1"/>
</dbReference>
<protein>
    <submittedName>
        <fullName evidence="2">Uncharacterized protein</fullName>
    </submittedName>
</protein>
<sequence length="53" mass="5561">MLDEVSRAPRASQRARDRGICRMRGGAAAHSARSLRHTLASLGSAIGDSGVLD</sequence>
<organism evidence="2 3">
    <name type="scientific">Chiayiivirga flava</name>
    <dbReference type="NCBI Taxonomy" id="659595"/>
    <lineage>
        <taxon>Bacteria</taxon>
        <taxon>Pseudomonadati</taxon>
        <taxon>Pseudomonadota</taxon>
        <taxon>Gammaproteobacteria</taxon>
        <taxon>Lysobacterales</taxon>
        <taxon>Lysobacteraceae</taxon>
        <taxon>Chiayiivirga</taxon>
    </lineage>
</organism>
<comment type="caution">
    <text evidence="2">The sequence shown here is derived from an EMBL/GenBank/DDBJ whole genome shotgun (WGS) entry which is preliminary data.</text>
</comment>